<gene>
    <name evidence="9" type="ORF">SHERM_13349</name>
</gene>
<dbReference type="InterPro" id="IPR012946">
    <property type="entry name" value="X8"/>
</dbReference>
<sequence>MTSKTMNIHSPSYILAIFIAITSVSNNVVVTEGRIGINWGRATAQRLIPSVVVDLLLQNHVPAARVYSSEEDLLQAFVGSGIDLSITIPKWTDVATYDLAQDWVRQKSPWFGPSNVTCVMIGTEIFGLGMNDTELQRRMIDAFNYTQLALNDAGYGHVKATFPHPLAVLDEFKKPSEAVIRESVRTQFLRHLDIVRASGAPVNIEFFPVELMRVLNITDLSFAIADGRSSHAITDIDGAVYTDVFEFSYDAFAWALEKLGYGDVKFVVTQVGWPTDGFVNANFTTAERFLGALLPFVASGRGTHKLPGKPIDIYVHALTDENLNPPFLAYGRHWGIYRSNGEPKYRVDLTGQGRVMFPARARGIRRMPKRWCVLGPMEDEDDKRVEEAYQFACATGDCTSMYPKGSCSGLDRWQNVSYAFNMYFQAFFQDEAACKFDGLGQVVTEDPSTVGCVFPVEVVKGQQENFKNATESVATGKENRARRLPGLDGNLVLLVSALWALLLLHS</sequence>
<comment type="caution">
    <text evidence="9">The sequence shown here is derived from an EMBL/GenBank/DDBJ whole genome shotgun (WGS) entry which is preliminary data.</text>
</comment>
<comment type="similarity">
    <text evidence="1 6">Belongs to the glycosyl hydrolase 17 family.</text>
</comment>
<evidence type="ECO:0000256" key="2">
    <source>
        <dbReference type="ARBA" id="ARBA00022729"/>
    </source>
</evidence>
<dbReference type="Pfam" id="PF00332">
    <property type="entry name" value="Glyco_hydro_17"/>
    <property type="match status" value="1"/>
</dbReference>
<dbReference type="OrthoDB" id="888856at2759"/>
<proteinExistence type="inferred from homology"/>
<keyword evidence="4" id="KW-1015">Disulfide bond</keyword>
<evidence type="ECO:0000256" key="5">
    <source>
        <dbReference type="ARBA" id="ARBA00023295"/>
    </source>
</evidence>
<evidence type="ECO:0000256" key="3">
    <source>
        <dbReference type="ARBA" id="ARBA00022801"/>
    </source>
</evidence>
<evidence type="ECO:0000256" key="7">
    <source>
        <dbReference type="SAM" id="Phobius"/>
    </source>
</evidence>
<evidence type="ECO:0000313" key="10">
    <source>
        <dbReference type="Proteomes" id="UP001153555"/>
    </source>
</evidence>
<dbReference type="AlphaFoldDB" id="A0A9N7MPF8"/>
<evidence type="ECO:0000313" key="9">
    <source>
        <dbReference type="EMBL" id="CAA0812790.1"/>
    </source>
</evidence>
<dbReference type="GO" id="GO:0005975">
    <property type="term" value="P:carbohydrate metabolic process"/>
    <property type="evidence" value="ECO:0007669"/>
    <property type="project" value="InterPro"/>
</dbReference>
<dbReference type="InterPro" id="IPR000490">
    <property type="entry name" value="Glyco_hydro_17"/>
</dbReference>
<feature type="transmembrane region" description="Helical" evidence="7">
    <location>
        <begin position="12"/>
        <end position="31"/>
    </location>
</feature>
<dbReference type="Gene3D" id="1.20.58.1040">
    <property type="match status" value="1"/>
</dbReference>
<dbReference type="EMBL" id="CACSLK010011299">
    <property type="protein sequence ID" value="CAA0812790.1"/>
    <property type="molecule type" value="Genomic_DNA"/>
</dbReference>
<keyword evidence="7" id="KW-0472">Membrane</keyword>
<dbReference type="Gene3D" id="3.20.20.80">
    <property type="entry name" value="Glycosidases"/>
    <property type="match status" value="1"/>
</dbReference>
<keyword evidence="7" id="KW-1133">Transmembrane helix</keyword>
<dbReference type="Proteomes" id="UP001153555">
    <property type="component" value="Unassembled WGS sequence"/>
</dbReference>
<keyword evidence="2" id="KW-0732">Signal</keyword>
<dbReference type="GO" id="GO:0004553">
    <property type="term" value="F:hydrolase activity, hydrolyzing O-glycosyl compounds"/>
    <property type="evidence" value="ECO:0007669"/>
    <property type="project" value="InterPro"/>
</dbReference>
<keyword evidence="5" id="KW-0326">Glycosidase</keyword>
<feature type="domain" description="X8" evidence="8">
    <location>
        <begin position="370"/>
        <end position="454"/>
    </location>
</feature>
<reference evidence="9" key="1">
    <citation type="submission" date="2019-12" db="EMBL/GenBank/DDBJ databases">
        <authorList>
            <person name="Scholes J."/>
        </authorList>
    </citation>
    <scope>NUCLEOTIDE SEQUENCE</scope>
</reference>
<evidence type="ECO:0000256" key="1">
    <source>
        <dbReference type="ARBA" id="ARBA00008773"/>
    </source>
</evidence>
<dbReference type="PANTHER" id="PTHR32227">
    <property type="entry name" value="GLUCAN ENDO-1,3-BETA-GLUCOSIDASE BG1-RELATED-RELATED"/>
    <property type="match status" value="1"/>
</dbReference>
<evidence type="ECO:0000256" key="6">
    <source>
        <dbReference type="RuleBase" id="RU004335"/>
    </source>
</evidence>
<organism evidence="9 10">
    <name type="scientific">Striga hermonthica</name>
    <name type="common">Purple witchweed</name>
    <name type="synonym">Buchnera hermonthica</name>
    <dbReference type="NCBI Taxonomy" id="68872"/>
    <lineage>
        <taxon>Eukaryota</taxon>
        <taxon>Viridiplantae</taxon>
        <taxon>Streptophyta</taxon>
        <taxon>Embryophyta</taxon>
        <taxon>Tracheophyta</taxon>
        <taxon>Spermatophyta</taxon>
        <taxon>Magnoliopsida</taxon>
        <taxon>eudicotyledons</taxon>
        <taxon>Gunneridae</taxon>
        <taxon>Pentapetalae</taxon>
        <taxon>asterids</taxon>
        <taxon>lamiids</taxon>
        <taxon>Lamiales</taxon>
        <taxon>Orobanchaceae</taxon>
        <taxon>Buchnereae</taxon>
        <taxon>Striga</taxon>
    </lineage>
</organism>
<keyword evidence="10" id="KW-1185">Reference proteome</keyword>
<name>A0A9N7MPF8_STRHE</name>
<dbReference type="SUPFAM" id="SSF51445">
    <property type="entry name" value="(Trans)glycosidases"/>
    <property type="match status" value="1"/>
</dbReference>
<evidence type="ECO:0000259" key="8">
    <source>
        <dbReference type="SMART" id="SM00768"/>
    </source>
</evidence>
<protein>
    <submittedName>
        <fullName evidence="9">Glucan endo-1-3-beta-glucosidase 8</fullName>
    </submittedName>
</protein>
<dbReference type="Pfam" id="PF07983">
    <property type="entry name" value="X8"/>
    <property type="match status" value="1"/>
</dbReference>
<dbReference type="InterPro" id="IPR044965">
    <property type="entry name" value="Glyco_hydro_17_plant"/>
</dbReference>
<keyword evidence="3" id="KW-0378">Hydrolase</keyword>
<keyword evidence="7" id="KW-0812">Transmembrane</keyword>
<accession>A0A9N7MPF8</accession>
<dbReference type="SMART" id="SM00768">
    <property type="entry name" value="X8"/>
    <property type="match status" value="1"/>
</dbReference>
<evidence type="ECO:0000256" key="4">
    <source>
        <dbReference type="ARBA" id="ARBA00023157"/>
    </source>
</evidence>
<dbReference type="InterPro" id="IPR017853">
    <property type="entry name" value="GH"/>
</dbReference>